<keyword evidence="1" id="KW-0175">Coiled coil</keyword>
<dbReference type="Proteomes" id="UP000813463">
    <property type="component" value="Chromosome 1"/>
</dbReference>
<protein>
    <recommendedName>
        <fullName evidence="6">DUF547 domain-containing protein</fullName>
    </recommendedName>
</protein>
<proteinExistence type="predicted"/>
<keyword evidence="4" id="KW-1185">Reference proteome</keyword>
<dbReference type="InterPro" id="IPR006869">
    <property type="entry name" value="DUF547"/>
</dbReference>
<dbReference type="GeneID" id="110794824"/>
<dbReference type="AlphaFoldDB" id="A0A9R0IUZ8"/>
<evidence type="ECO:0000313" key="5">
    <source>
        <dbReference type="RefSeq" id="XP_021855483.1"/>
    </source>
</evidence>
<feature type="domain" description="DUF547" evidence="2">
    <location>
        <begin position="306"/>
        <end position="432"/>
    </location>
</feature>
<dbReference type="PANTHER" id="PTHR46248:SF4">
    <property type="entry name" value="OS01G0147800 PROTEIN"/>
    <property type="match status" value="1"/>
</dbReference>
<feature type="domain" description="Ternary complex factor MIP1 leucine-zipper" evidence="3">
    <location>
        <begin position="13"/>
        <end position="94"/>
    </location>
</feature>
<feature type="coiled-coil region" evidence="1">
    <location>
        <begin position="10"/>
        <end position="37"/>
    </location>
</feature>
<evidence type="ECO:0008006" key="6">
    <source>
        <dbReference type="Google" id="ProtNLM"/>
    </source>
</evidence>
<dbReference type="Pfam" id="PF14389">
    <property type="entry name" value="Lzipper-MIP1"/>
    <property type="match status" value="1"/>
</dbReference>
<accession>A0A9R0IUZ8</accession>
<evidence type="ECO:0000256" key="1">
    <source>
        <dbReference type="SAM" id="Coils"/>
    </source>
</evidence>
<dbReference type="KEGG" id="soe:110794824"/>
<evidence type="ECO:0000259" key="3">
    <source>
        <dbReference type="Pfam" id="PF14389"/>
    </source>
</evidence>
<evidence type="ECO:0000259" key="2">
    <source>
        <dbReference type="Pfam" id="PF04784"/>
    </source>
</evidence>
<name>A0A9R0IUZ8_SPIOL</name>
<reference evidence="5" key="2">
    <citation type="submission" date="2025-08" db="UniProtKB">
        <authorList>
            <consortium name="RefSeq"/>
        </authorList>
    </citation>
    <scope>IDENTIFICATION</scope>
    <source>
        <tissue evidence="5">Leaf</tissue>
    </source>
</reference>
<dbReference type="InterPro" id="IPR025757">
    <property type="entry name" value="MIP1_Leuzipper"/>
</dbReference>
<dbReference type="Pfam" id="PF04784">
    <property type="entry name" value="DUF547"/>
    <property type="match status" value="1"/>
</dbReference>
<gene>
    <name evidence="5" type="primary">LOC110794824</name>
</gene>
<dbReference type="PANTHER" id="PTHR46248">
    <property type="entry name" value="EXPRESSED PROTEIN"/>
    <property type="match status" value="1"/>
</dbReference>
<dbReference type="OrthoDB" id="418495at2759"/>
<sequence>MKFEDFLMPSNEKQRRRIALEEEVEELQERLTGELQMNGVLRNALKGPLLSCSCVSSLVPLEMQVLLAELATVEKEIIWLETKVEKLKKNLYKEKKLKKDRQMEPPRKYLERRLPYKQQNEGELKDLKWITITRSHNRQRSIEEGRFSLSSISDMQSASAKEETAKRYLRIIRNKPNSIIDAEASSEEPNRLSEELLQCLISIFVKLNQTLSEKESTSATSKHNLNCINSKNFSPKSTFSCKARSSITNDDGVSQGSDSTEIGFGPYKNFNQITRNSLKTARLSDSCPATKKLRVLLQKLCYVDLSFLSNKQKLAFWINIYNASIMHAYLQYGLPNTQEGMLTLLNKAALNVGGIVLNALAIEHYLLRHPSDPKLDLINEKEMLLRRAYGLRYPEPNITFALCRGNWSSPALWIFTPEEVVNQLGRAKVEYLEASIRVTSKRKVLVPKLLQWHMHDFADDMESLIEWIYSQLPPNGILKKAIMECLYEDRKFPTGKMIEIVPYQYEFQYLLPH</sequence>
<dbReference type="RefSeq" id="XP_021855483.1">
    <property type="nucleotide sequence ID" value="XM_021999791.2"/>
</dbReference>
<organism evidence="4 5">
    <name type="scientific">Spinacia oleracea</name>
    <name type="common">Spinach</name>
    <dbReference type="NCBI Taxonomy" id="3562"/>
    <lineage>
        <taxon>Eukaryota</taxon>
        <taxon>Viridiplantae</taxon>
        <taxon>Streptophyta</taxon>
        <taxon>Embryophyta</taxon>
        <taxon>Tracheophyta</taxon>
        <taxon>Spermatophyta</taxon>
        <taxon>Magnoliopsida</taxon>
        <taxon>eudicotyledons</taxon>
        <taxon>Gunneridae</taxon>
        <taxon>Pentapetalae</taxon>
        <taxon>Caryophyllales</taxon>
        <taxon>Chenopodiaceae</taxon>
        <taxon>Chenopodioideae</taxon>
        <taxon>Anserineae</taxon>
        <taxon>Spinacia</taxon>
    </lineage>
</organism>
<evidence type="ECO:0000313" key="4">
    <source>
        <dbReference type="Proteomes" id="UP000813463"/>
    </source>
</evidence>
<reference evidence="4" key="1">
    <citation type="journal article" date="2021" name="Nat. Commun.">
        <title>Genomic analyses provide insights into spinach domestication and the genetic basis of agronomic traits.</title>
        <authorList>
            <person name="Cai X."/>
            <person name="Sun X."/>
            <person name="Xu C."/>
            <person name="Sun H."/>
            <person name="Wang X."/>
            <person name="Ge C."/>
            <person name="Zhang Z."/>
            <person name="Wang Q."/>
            <person name="Fei Z."/>
            <person name="Jiao C."/>
            <person name="Wang Q."/>
        </authorList>
    </citation>
    <scope>NUCLEOTIDE SEQUENCE [LARGE SCALE GENOMIC DNA]</scope>
    <source>
        <strain evidence="4">cv. Varoflay</strain>
    </source>
</reference>